<evidence type="ECO:0000256" key="5">
    <source>
        <dbReference type="ARBA" id="ARBA00022617"/>
    </source>
</evidence>
<name>A0A5M3N0N5_CONPW</name>
<dbReference type="EMBL" id="JH711575">
    <property type="protein sequence ID" value="EIW84451.1"/>
    <property type="molecule type" value="Genomic_DNA"/>
</dbReference>
<dbReference type="InterPro" id="IPR036396">
    <property type="entry name" value="Cyt_P450_sf"/>
</dbReference>
<comment type="similarity">
    <text evidence="4 14">Belongs to the cytochrome P450 family.</text>
</comment>
<comment type="subcellular location">
    <subcellularLocation>
        <location evidence="2">Membrane</location>
        <topology evidence="2">Single-pass membrane protein</topology>
    </subcellularLocation>
</comment>
<feature type="binding site" description="axial binding residue" evidence="13">
    <location>
        <position position="375"/>
    </location>
    <ligand>
        <name>heme</name>
        <dbReference type="ChEBI" id="CHEBI:30413"/>
    </ligand>
    <ligandPart>
        <name>Fe</name>
        <dbReference type="ChEBI" id="CHEBI:18248"/>
    </ligandPart>
</feature>
<dbReference type="GO" id="GO:0016020">
    <property type="term" value="C:membrane"/>
    <property type="evidence" value="ECO:0007669"/>
    <property type="project" value="UniProtKB-SubCell"/>
</dbReference>
<dbReference type="PRINTS" id="PR00463">
    <property type="entry name" value="EP450I"/>
</dbReference>
<keyword evidence="5 13" id="KW-0349">Heme</keyword>
<keyword evidence="11 14" id="KW-0503">Monooxygenase</keyword>
<dbReference type="GO" id="GO:0020037">
    <property type="term" value="F:heme binding"/>
    <property type="evidence" value="ECO:0007669"/>
    <property type="project" value="InterPro"/>
</dbReference>
<dbReference type="GO" id="GO:0005506">
    <property type="term" value="F:iron ion binding"/>
    <property type="evidence" value="ECO:0007669"/>
    <property type="project" value="InterPro"/>
</dbReference>
<evidence type="ECO:0000256" key="8">
    <source>
        <dbReference type="ARBA" id="ARBA00022989"/>
    </source>
</evidence>
<dbReference type="Proteomes" id="UP000053558">
    <property type="component" value="Unassembled WGS sequence"/>
</dbReference>
<dbReference type="Pfam" id="PF00067">
    <property type="entry name" value="p450"/>
    <property type="match status" value="1"/>
</dbReference>
<evidence type="ECO:0000256" key="4">
    <source>
        <dbReference type="ARBA" id="ARBA00010617"/>
    </source>
</evidence>
<keyword evidence="7 13" id="KW-0479">Metal-binding</keyword>
<evidence type="ECO:0000256" key="14">
    <source>
        <dbReference type="RuleBase" id="RU000461"/>
    </source>
</evidence>
<evidence type="ECO:0000256" key="11">
    <source>
        <dbReference type="ARBA" id="ARBA00023033"/>
    </source>
</evidence>
<keyword evidence="16" id="KW-1185">Reference proteome</keyword>
<evidence type="ECO:0000256" key="2">
    <source>
        <dbReference type="ARBA" id="ARBA00004167"/>
    </source>
</evidence>
<dbReference type="PRINTS" id="PR00385">
    <property type="entry name" value="P450"/>
</dbReference>
<dbReference type="RefSeq" id="XP_007766147.1">
    <property type="nucleotide sequence ID" value="XM_007767957.1"/>
</dbReference>
<evidence type="ECO:0000313" key="15">
    <source>
        <dbReference type="EMBL" id="EIW84451.1"/>
    </source>
</evidence>
<gene>
    <name evidence="15" type="ORF">CONPUDRAFT_163581</name>
</gene>
<dbReference type="InterPro" id="IPR050364">
    <property type="entry name" value="Cytochrome_P450_fung"/>
</dbReference>
<protein>
    <submittedName>
        <fullName evidence="15">Cytochrome P450</fullName>
    </submittedName>
</protein>
<dbReference type="OrthoDB" id="3934656at2759"/>
<sequence>MHSVVSLSAAVVATLVIVTLRARRKSREAGFPQGPAPLPVIGNALEIDASRPWLTFTKWQATYGDLVYCNVFGQDVVVVNSEKVAEDLMDKRSRNYSGRMDMSSILDPFSGAIILGAVFDHEIDGDPENDAMLQTVVKGTDYAVRIASPDWIALTTILPFCKYIPTWLPGGALNAPNGKRIMNEMLDIPFDITEKRVDAGEIGHCVVLDAFERFRGTTKVSDFENIMKHACGTAYAAGEETTGSSLIVFTLAMVLHPHVQKRAQEEIESVVGSDRLPDFNDRPSLPYVEAIFRETARWRPIVPLAIPHSATDEDMYDGYVIPKGAVIVPNVWAMSRNEEKYPFPETFNPERFLDANGNLAEEMPNFVFGFGRRICPGRHLAKNSVWIAMAQILAFFSIEKAKDAFGQPVEPNPQWTQGVTSYPKDFPCAFVSRRA</sequence>
<evidence type="ECO:0000256" key="12">
    <source>
        <dbReference type="ARBA" id="ARBA00023136"/>
    </source>
</evidence>
<dbReference type="GO" id="GO:0016705">
    <property type="term" value="F:oxidoreductase activity, acting on paired donors, with incorporation or reduction of molecular oxygen"/>
    <property type="evidence" value="ECO:0007669"/>
    <property type="project" value="InterPro"/>
</dbReference>
<dbReference type="PANTHER" id="PTHR46300">
    <property type="entry name" value="P450, PUTATIVE (EUROFUNG)-RELATED-RELATED"/>
    <property type="match status" value="1"/>
</dbReference>
<comment type="pathway">
    <text evidence="3">Secondary metabolite biosynthesis.</text>
</comment>
<dbReference type="InterPro" id="IPR017972">
    <property type="entry name" value="Cyt_P450_CS"/>
</dbReference>
<keyword evidence="10 13" id="KW-0408">Iron</keyword>
<proteinExistence type="inferred from homology"/>
<evidence type="ECO:0000256" key="13">
    <source>
        <dbReference type="PIRSR" id="PIRSR602401-1"/>
    </source>
</evidence>
<organism evidence="15 16">
    <name type="scientific">Coniophora puteana (strain RWD-64-598)</name>
    <name type="common">Brown rot fungus</name>
    <dbReference type="NCBI Taxonomy" id="741705"/>
    <lineage>
        <taxon>Eukaryota</taxon>
        <taxon>Fungi</taxon>
        <taxon>Dikarya</taxon>
        <taxon>Basidiomycota</taxon>
        <taxon>Agaricomycotina</taxon>
        <taxon>Agaricomycetes</taxon>
        <taxon>Agaricomycetidae</taxon>
        <taxon>Boletales</taxon>
        <taxon>Coniophorineae</taxon>
        <taxon>Coniophoraceae</taxon>
        <taxon>Coniophora</taxon>
    </lineage>
</organism>
<dbReference type="PANTHER" id="PTHR46300:SF2">
    <property type="entry name" value="CYTOCHROME P450 MONOOXYGENASE ALNH-RELATED"/>
    <property type="match status" value="1"/>
</dbReference>
<keyword evidence="8" id="KW-1133">Transmembrane helix</keyword>
<reference evidence="16" key="1">
    <citation type="journal article" date="2012" name="Science">
        <title>The Paleozoic origin of enzymatic lignin decomposition reconstructed from 31 fungal genomes.</title>
        <authorList>
            <person name="Floudas D."/>
            <person name="Binder M."/>
            <person name="Riley R."/>
            <person name="Barry K."/>
            <person name="Blanchette R.A."/>
            <person name="Henrissat B."/>
            <person name="Martinez A.T."/>
            <person name="Otillar R."/>
            <person name="Spatafora J.W."/>
            <person name="Yadav J.S."/>
            <person name="Aerts A."/>
            <person name="Benoit I."/>
            <person name="Boyd A."/>
            <person name="Carlson A."/>
            <person name="Copeland A."/>
            <person name="Coutinho P.M."/>
            <person name="de Vries R.P."/>
            <person name="Ferreira P."/>
            <person name="Findley K."/>
            <person name="Foster B."/>
            <person name="Gaskell J."/>
            <person name="Glotzer D."/>
            <person name="Gorecki P."/>
            <person name="Heitman J."/>
            <person name="Hesse C."/>
            <person name="Hori C."/>
            <person name="Igarashi K."/>
            <person name="Jurgens J.A."/>
            <person name="Kallen N."/>
            <person name="Kersten P."/>
            <person name="Kohler A."/>
            <person name="Kuees U."/>
            <person name="Kumar T.K.A."/>
            <person name="Kuo A."/>
            <person name="LaButti K."/>
            <person name="Larrondo L.F."/>
            <person name="Lindquist E."/>
            <person name="Ling A."/>
            <person name="Lombard V."/>
            <person name="Lucas S."/>
            <person name="Lundell T."/>
            <person name="Martin R."/>
            <person name="McLaughlin D.J."/>
            <person name="Morgenstern I."/>
            <person name="Morin E."/>
            <person name="Murat C."/>
            <person name="Nagy L.G."/>
            <person name="Nolan M."/>
            <person name="Ohm R.A."/>
            <person name="Patyshakuliyeva A."/>
            <person name="Rokas A."/>
            <person name="Ruiz-Duenas F.J."/>
            <person name="Sabat G."/>
            <person name="Salamov A."/>
            <person name="Samejima M."/>
            <person name="Schmutz J."/>
            <person name="Slot J.C."/>
            <person name="St John F."/>
            <person name="Stenlid J."/>
            <person name="Sun H."/>
            <person name="Sun S."/>
            <person name="Syed K."/>
            <person name="Tsang A."/>
            <person name="Wiebenga A."/>
            <person name="Young D."/>
            <person name="Pisabarro A."/>
            <person name="Eastwood D.C."/>
            <person name="Martin F."/>
            <person name="Cullen D."/>
            <person name="Grigoriev I.V."/>
            <person name="Hibbett D.S."/>
        </authorList>
    </citation>
    <scope>NUCLEOTIDE SEQUENCE [LARGE SCALE GENOMIC DNA]</scope>
    <source>
        <strain evidence="16">RWD-64-598 SS2</strain>
    </source>
</reference>
<comment type="caution">
    <text evidence="15">The sequence shown here is derived from an EMBL/GenBank/DDBJ whole genome shotgun (WGS) entry which is preliminary data.</text>
</comment>
<evidence type="ECO:0000256" key="10">
    <source>
        <dbReference type="ARBA" id="ARBA00023004"/>
    </source>
</evidence>
<dbReference type="SUPFAM" id="SSF48264">
    <property type="entry name" value="Cytochrome P450"/>
    <property type="match status" value="1"/>
</dbReference>
<evidence type="ECO:0000256" key="3">
    <source>
        <dbReference type="ARBA" id="ARBA00005179"/>
    </source>
</evidence>
<dbReference type="GeneID" id="19204944"/>
<evidence type="ECO:0000256" key="6">
    <source>
        <dbReference type="ARBA" id="ARBA00022692"/>
    </source>
</evidence>
<evidence type="ECO:0000256" key="1">
    <source>
        <dbReference type="ARBA" id="ARBA00001971"/>
    </source>
</evidence>
<accession>A0A5M3N0N5</accession>
<evidence type="ECO:0000313" key="16">
    <source>
        <dbReference type="Proteomes" id="UP000053558"/>
    </source>
</evidence>
<dbReference type="KEGG" id="cput:CONPUDRAFT_163581"/>
<keyword evidence="6" id="KW-0812">Transmembrane</keyword>
<dbReference type="PROSITE" id="PS00086">
    <property type="entry name" value="CYTOCHROME_P450"/>
    <property type="match status" value="1"/>
</dbReference>
<keyword evidence="9 14" id="KW-0560">Oxidoreductase</keyword>
<dbReference type="GO" id="GO:0004497">
    <property type="term" value="F:monooxygenase activity"/>
    <property type="evidence" value="ECO:0007669"/>
    <property type="project" value="UniProtKB-KW"/>
</dbReference>
<dbReference type="InterPro" id="IPR002401">
    <property type="entry name" value="Cyt_P450_E_grp-I"/>
</dbReference>
<evidence type="ECO:0000256" key="7">
    <source>
        <dbReference type="ARBA" id="ARBA00022723"/>
    </source>
</evidence>
<dbReference type="AlphaFoldDB" id="A0A5M3N0N5"/>
<keyword evidence="12" id="KW-0472">Membrane</keyword>
<comment type="cofactor">
    <cofactor evidence="1 13">
        <name>heme</name>
        <dbReference type="ChEBI" id="CHEBI:30413"/>
    </cofactor>
</comment>
<dbReference type="CDD" id="cd11065">
    <property type="entry name" value="CYP64-like"/>
    <property type="match status" value="1"/>
</dbReference>
<evidence type="ECO:0000256" key="9">
    <source>
        <dbReference type="ARBA" id="ARBA00023002"/>
    </source>
</evidence>
<dbReference type="InterPro" id="IPR001128">
    <property type="entry name" value="Cyt_P450"/>
</dbReference>
<dbReference type="Gene3D" id="1.10.630.10">
    <property type="entry name" value="Cytochrome P450"/>
    <property type="match status" value="2"/>
</dbReference>